<dbReference type="FunFam" id="2.40.70.10:FF:000033">
    <property type="entry name" value="Aspartyl protease family protein"/>
    <property type="match status" value="1"/>
</dbReference>
<dbReference type="GO" id="GO:0005576">
    <property type="term" value="C:extracellular region"/>
    <property type="evidence" value="ECO:0007669"/>
    <property type="project" value="TreeGrafter"/>
</dbReference>
<evidence type="ECO:0000256" key="6">
    <source>
        <dbReference type="SAM" id="SignalP"/>
    </source>
</evidence>
<keyword evidence="3" id="KW-0064">Aspartyl protease</keyword>
<dbReference type="OrthoDB" id="2747330at2759"/>
<dbReference type="PROSITE" id="PS00141">
    <property type="entry name" value="ASP_PROTEASE"/>
    <property type="match status" value="1"/>
</dbReference>
<keyword evidence="4" id="KW-0378">Hydrolase</keyword>
<dbReference type="EMBL" id="LRBV02000009">
    <property type="status" value="NOT_ANNOTATED_CDS"/>
    <property type="molecule type" value="Genomic_DNA"/>
</dbReference>
<dbReference type="PANTHER" id="PTHR47967:SF14">
    <property type="entry name" value="EUKARYOTIC ASPARTYL PROTEASE FAMILY PROTEIN"/>
    <property type="match status" value="1"/>
</dbReference>
<evidence type="ECO:0000313" key="9">
    <source>
        <dbReference type="Proteomes" id="UP000594261"/>
    </source>
</evidence>
<dbReference type="GO" id="GO:0006508">
    <property type="term" value="P:proteolysis"/>
    <property type="evidence" value="ECO:0007669"/>
    <property type="project" value="UniProtKB-KW"/>
</dbReference>
<keyword evidence="5" id="KW-0325">Glycoprotein</keyword>
<name>A0A7N2MLI7_QUELO</name>
<feature type="domain" description="Peptidase A1" evidence="7">
    <location>
        <begin position="100"/>
        <end position="440"/>
    </location>
</feature>
<dbReference type="AlphaFoldDB" id="A0A7N2MLI7"/>
<dbReference type="GO" id="GO:0004190">
    <property type="term" value="F:aspartic-type endopeptidase activity"/>
    <property type="evidence" value="ECO:0007669"/>
    <property type="project" value="UniProtKB-KW"/>
</dbReference>
<evidence type="ECO:0000256" key="1">
    <source>
        <dbReference type="ARBA" id="ARBA00007447"/>
    </source>
</evidence>
<keyword evidence="6" id="KW-0732">Signal</keyword>
<dbReference type="InterPro" id="IPR032799">
    <property type="entry name" value="TAXi_C"/>
</dbReference>
<reference evidence="8" key="2">
    <citation type="submission" date="2021-01" db="UniProtKB">
        <authorList>
            <consortium name="EnsemblPlants"/>
        </authorList>
    </citation>
    <scope>IDENTIFICATION</scope>
</reference>
<dbReference type="InterPro" id="IPR021109">
    <property type="entry name" value="Peptidase_aspartic_dom_sf"/>
</dbReference>
<dbReference type="Pfam" id="PF14543">
    <property type="entry name" value="TAXi_N"/>
    <property type="match status" value="1"/>
</dbReference>
<dbReference type="PROSITE" id="PS51767">
    <property type="entry name" value="PEPTIDASE_A1"/>
    <property type="match status" value="1"/>
</dbReference>
<keyword evidence="2" id="KW-0645">Protease</keyword>
<dbReference type="InParanoid" id="A0A7N2MLI7"/>
<evidence type="ECO:0000256" key="2">
    <source>
        <dbReference type="ARBA" id="ARBA00022670"/>
    </source>
</evidence>
<comment type="similarity">
    <text evidence="1">Belongs to the peptidase A1 family.</text>
</comment>
<dbReference type="InterPro" id="IPR051708">
    <property type="entry name" value="Plant_Aspart_Prot_A1"/>
</dbReference>
<evidence type="ECO:0000256" key="3">
    <source>
        <dbReference type="ARBA" id="ARBA00022750"/>
    </source>
</evidence>
<dbReference type="Gene3D" id="2.40.70.10">
    <property type="entry name" value="Acid Proteases"/>
    <property type="match status" value="2"/>
</dbReference>
<dbReference type="Proteomes" id="UP000594261">
    <property type="component" value="Chromosome 9"/>
</dbReference>
<dbReference type="RefSeq" id="XP_030936590.1">
    <property type="nucleotide sequence ID" value="XM_031080730.1"/>
</dbReference>
<sequence length="448" mass="48706">MAVLFKLFLLSCFVTSATSSLATTSPTNAKPKRLVTKLIHHNSIYSPYYNPKDTIAGRARHAIDSSKARFDYIWKKIQGISLDTDDVRSGVIAESRRTGFLANISIGSPPVPQLLVMDTGSSLSWTQCRPCTPCFFQALPIFNPPKSSTYRLVPCDSPNCNRQVPGIICRAPRCGFELRYGDGTTVSGFVSTEKITFETSDEGITSVPNLVFGCGTNVVNNLGTLGGQTSGLLGLGAEVISMANQLGSKFSYCFGSIWDPHYIHNQLIFGEGAKTEGITTFLDIIGSFYYVRLESISVGEKMLDISPQVFELYEDGTRGVIIDSGATLTYLPKAAFDPLKDEVLSLMNGIVKFIGTQHSSPCFKGLIDRDLVGFPVVTFNFANGVDLALDVKSFFYMAGPNAFCMAMAPTTEANLTIIGVMAQQSYNIAYNLAQSSISIQRIDCALLE</sequence>
<evidence type="ECO:0000313" key="8">
    <source>
        <dbReference type="EnsemblPlants" id="QL09p044087:mrna:CDS:1"/>
    </source>
</evidence>
<keyword evidence="9" id="KW-1185">Reference proteome</keyword>
<evidence type="ECO:0000256" key="4">
    <source>
        <dbReference type="ARBA" id="ARBA00022801"/>
    </source>
</evidence>
<organism evidence="8 9">
    <name type="scientific">Quercus lobata</name>
    <name type="common">Valley oak</name>
    <dbReference type="NCBI Taxonomy" id="97700"/>
    <lineage>
        <taxon>Eukaryota</taxon>
        <taxon>Viridiplantae</taxon>
        <taxon>Streptophyta</taxon>
        <taxon>Embryophyta</taxon>
        <taxon>Tracheophyta</taxon>
        <taxon>Spermatophyta</taxon>
        <taxon>Magnoliopsida</taxon>
        <taxon>eudicotyledons</taxon>
        <taxon>Gunneridae</taxon>
        <taxon>Pentapetalae</taxon>
        <taxon>rosids</taxon>
        <taxon>fabids</taxon>
        <taxon>Fagales</taxon>
        <taxon>Fagaceae</taxon>
        <taxon>Quercus</taxon>
    </lineage>
</organism>
<dbReference type="InterPro" id="IPR033121">
    <property type="entry name" value="PEPTIDASE_A1"/>
</dbReference>
<dbReference type="EnsemblPlants" id="QL09p044087:mrna">
    <property type="protein sequence ID" value="QL09p044087:mrna:CDS:1"/>
    <property type="gene ID" value="QL09p044087"/>
</dbReference>
<dbReference type="PANTHER" id="PTHR47967">
    <property type="entry name" value="OS07G0603500 PROTEIN-RELATED"/>
    <property type="match status" value="1"/>
</dbReference>
<dbReference type="InterPro" id="IPR001969">
    <property type="entry name" value="Aspartic_peptidase_AS"/>
</dbReference>
<dbReference type="KEGG" id="qlo:115961817"/>
<dbReference type="CDD" id="cd05476">
    <property type="entry name" value="pepsin_A_like_plant"/>
    <property type="match status" value="1"/>
</dbReference>
<gene>
    <name evidence="8" type="primary">LOC115961817</name>
</gene>
<feature type="signal peptide" evidence="6">
    <location>
        <begin position="1"/>
        <end position="19"/>
    </location>
</feature>
<dbReference type="OMA" id="CINCYAQ"/>
<feature type="chain" id="PRO_5029527018" description="Peptidase A1 domain-containing protein" evidence="6">
    <location>
        <begin position="20"/>
        <end position="448"/>
    </location>
</feature>
<dbReference type="Pfam" id="PF14541">
    <property type="entry name" value="TAXi_C"/>
    <property type="match status" value="1"/>
</dbReference>
<reference evidence="8 9" key="1">
    <citation type="journal article" date="2016" name="G3 (Bethesda)">
        <title>First Draft Assembly and Annotation of the Genome of a California Endemic Oak Quercus lobata Nee (Fagaceae).</title>
        <authorList>
            <person name="Sork V.L."/>
            <person name="Fitz-Gibbon S.T."/>
            <person name="Puiu D."/>
            <person name="Crepeau M."/>
            <person name="Gugger P.F."/>
            <person name="Sherman R."/>
            <person name="Stevens K."/>
            <person name="Langley C.H."/>
            <person name="Pellegrini M."/>
            <person name="Salzberg S.L."/>
        </authorList>
    </citation>
    <scope>NUCLEOTIDE SEQUENCE [LARGE SCALE GENOMIC DNA]</scope>
    <source>
        <strain evidence="8 9">cv. SW786</strain>
    </source>
</reference>
<accession>A0A7N2MLI7</accession>
<protein>
    <recommendedName>
        <fullName evidence="7">Peptidase A1 domain-containing protein</fullName>
    </recommendedName>
</protein>
<proteinExistence type="inferred from homology"/>
<evidence type="ECO:0000256" key="5">
    <source>
        <dbReference type="ARBA" id="ARBA00023180"/>
    </source>
</evidence>
<dbReference type="InterPro" id="IPR034161">
    <property type="entry name" value="Pepsin-like_plant"/>
</dbReference>
<dbReference type="SUPFAM" id="SSF50630">
    <property type="entry name" value="Acid proteases"/>
    <property type="match status" value="1"/>
</dbReference>
<dbReference type="GeneID" id="115961817"/>
<evidence type="ECO:0000259" key="7">
    <source>
        <dbReference type="PROSITE" id="PS51767"/>
    </source>
</evidence>
<dbReference type="Gramene" id="QL09p044087:mrna">
    <property type="protein sequence ID" value="QL09p044087:mrna:CDS:1"/>
    <property type="gene ID" value="QL09p044087"/>
</dbReference>
<dbReference type="InterPro" id="IPR032861">
    <property type="entry name" value="TAXi_N"/>
</dbReference>